<reference evidence="3 4" key="1">
    <citation type="submission" date="2013-06" db="EMBL/GenBank/DDBJ databases">
        <authorList>
            <person name="Aslett M."/>
        </authorList>
    </citation>
    <scope>NUCLEOTIDE SEQUENCE [LARGE SCALE GENOMIC DNA]</scope>
    <source>
        <strain evidence="3 4">Db11</strain>
    </source>
</reference>
<dbReference type="KEGG" id="smac:SMDB11_4426"/>
<keyword evidence="1" id="KW-0472">Membrane</keyword>
<name>A0ABC9IR71_SERMA</name>
<protein>
    <submittedName>
        <fullName evidence="3">Fimbrial adhesin</fullName>
    </submittedName>
</protein>
<feature type="domain" description="Fimbrial-type adhesion" evidence="2">
    <location>
        <begin position="58"/>
        <end position="196"/>
    </location>
</feature>
<proteinExistence type="predicted"/>
<dbReference type="PANTHER" id="PTHR33420">
    <property type="entry name" value="FIMBRIAL SUBUNIT ELFA-RELATED"/>
    <property type="match status" value="1"/>
</dbReference>
<evidence type="ECO:0000313" key="3">
    <source>
        <dbReference type="EMBL" id="CDG14986.1"/>
    </source>
</evidence>
<dbReference type="InterPro" id="IPR036937">
    <property type="entry name" value="Adhesion_dom_fimbrial_sf"/>
</dbReference>
<dbReference type="Pfam" id="PF00419">
    <property type="entry name" value="Fimbrial"/>
    <property type="match status" value="1"/>
</dbReference>
<gene>
    <name evidence="3" type="ORF">SMDB11_4426</name>
</gene>
<reference evidence="4" key="2">
    <citation type="submission" date="2013-11" db="EMBL/GenBank/DDBJ databases">
        <title>Genome sequences of clinical and environmental isolates of Serratia marcescens.</title>
        <authorList>
            <person name="Iguchi A."/>
            <person name="Komatsu H."/>
            <person name="Nagaya Y."/>
            <person name="Ogura Y."/>
            <person name="Katsura K."/>
            <person name="Kurokawa K."/>
            <person name="Ooka T."/>
            <person name="Hattori M."/>
            <person name="Gotoh N."/>
            <person name="Thomson N."/>
            <person name="Hayashi T."/>
        </authorList>
    </citation>
    <scope>NUCLEOTIDE SEQUENCE [LARGE SCALE GENOMIC DNA]</scope>
    <source>
        <strain evidence="4">Db11</strain>
    </source>
</reference>
<dbReference type="EMBL" id="HG326223">
    <property type="protein sequence ID" value="CDG14986.1"/>
    <property type="molecule type" value="Genomic_DNA"/>
</dbReference>
<evidence type="ECO:0000256" key="1">
    <source>
        <dbReference type="SAM" id="Phobius"/>
    </source>
</evidence>
<keyword evidence="1" id="KW-1133">Transmembrane helix</keyword>
<dbReference type="InterPro" id="IPR008966">
    <property type="entry name" value="Adhesion_dom_sf"/>
</dbReference>
<organism evidence="3 4">
    <name type="scientific">Serratia marcescens subsp. marcescens Db11</name>
    <dbReference type="NCBI Taxonomy" id="273526"/>
    <lineage>
        <taxon>Bacteria</taxon>
        <taxon>Pseudomonadati</taxon>
        <taxon>Pseudomonadota</taxon>
        <taxon>Gammaproteobacteria</taxon>
        <taxon>Enterobacterales</taxon>
        <taxon>Yersiniaceae</taxon>
        <taxon>Serratia</taxon>
    </lineage>
</organism>
<accession>A0ABC9IR71</accession>
<evidence type="ECO:0000259" key="2">
    <source>
        <dbReference type="Pfam" id="PF00419"/>
    </source>
</evidence>
<dbReference type="Proteomes" id="UP000018979">
    <property type="component" value="Chromosome I"/>
</dbReference>
<dbReference type="InterPro" id="IPR000259">
    <property type="entry name" value="Adhesion_dom_fimbrial"/>
</dbReference>
<dbReference type="InterPro" id="IPR050263">
    <property type="entry name" value="Bact_Fimbrial_Adh_Pro"/>
</dbReference>
<dbReference type="SUPFAM" id="SSF49401">
    <property type="entry name" value="Bacterial adhesins"/>
    <property type="match status" value="1"/>
</dbReference>
<reference evidence="3 4" key="3">
    <citation type="journal article" date="2014" name="Genome Biol. Evol.">
        <title>Genome evolution and plasticity of Serratia marcescens, an important multidrug-resistant nosocomial pathogen.</title>
        <authorList>
            <person name="Iguchi A."/>
            <person name="Nagaya Y."/>
            <person name="Pradel E."/>
            <person name="Ooka T."/>
            <person name="Ogura Y."/>
            <person name="Katsura K."/>
            <person name="Kurokawa K."/>
            <person name="Oshima K."/>
            <person name="Hattori M."/>
            <person name="Parkhill J."/>
            <person name="Sebaihia M."/>
            <person name="Coulthurst S.J."/>
            <person name="Gotoh N."/>
            <person name="Thomson N.R."/>
            <person name="Ewbank J.J."/>
            <person name="Hayashi T."/>
        </authorList>
    </citation>
    <scope>NUCLEOTIDE SEQUENCE [LARGE SCALE GENOMIC DNA]</scope>
    <source>
        <strain evidence="3 4">Db11</strain>
    </source>
</reference>
<sequence>MTEVDGMGDTGRRTLAIGGEYLLLGCALAASTAAASALTLLAVLSFGQLAQAATVNVTVKGEVLAKPKCEINGGNDIDVPFGELNIADIDGVNYGKKKIPYSVSCSGDTSGSNGNMKVSLQGENSNFGVGLLRTREKDDLAIKLLFENGQQLKLNEWHNFFYPNYPLLYAVPVKRGGAKLSGGNFSSSATLLVEVQ</sequence>
<dbReference type="Gene3D" id="2.60.40.1090">
    <property type="entry name" value="Fimbrial-type adhesion domain"/>
    <property type="match status" value="1"/>
</dbReference>
<dbReference type="PANTHER" id="PTHR33420:SF26">
    <property type="entry name" value="FIMBRIAL SUBUNIT"/>
    <property type="match status" value="1"/>
</dbReference>
<keyword evidence="1" id="KW-0812">Transmembrane</keyword>
<feature type="transmembrane region" description="Helical" evidence="1">
    <location>
        <begin position="21"/>
        <end position="46"/>
    </location>
</feature>
<evidence type="ECO:0000313" key="4">
    <source>
        <dbReference type="Proteomes" id="UP000018979"/>
    </source>
</evidence>
<dbReference type="AlphaFoldDB" id="A0ABC9IR71"/>